<protein>
    <submittedName>
        <fullName evidence="3">Unannotated protein</fullName>
    </submittedName>
</protein>
<name>A0A6J6NKD3_9ZZZZ</name>
<dbReference type="PANTHER" id="PTHR33495">
    <property type="entry name" value="ANTI-SIGMA FACTOR ANTAGONIST TM_1081-RELATED-RELATED"/>
    <property type="match status" value="1"/>
</dbReference>
<proteinExistence type="inferred from homology"/>
<sequence length="123" mass="13383">MDEQTVEQVGLPLRVDVTRREHATLLTCTGEVDLATVSLLRTVMNDEVVEGRVDLVIDLRGVDFMDSSGLGALIGAHRKTRAFKGGLRLVVTTPALLRLLAITSLDRVLEICSTLEEAWPADG</sequence>
<dbReference type="SUPFAM" id="SSF52091">
    <property type="entry name" value="SpoIIaa-like"/>
    <property type="match status" value="1"/>
</dbReference>
<dbReference type="Pfam" id="PF01740">
    <property type="entry name" value="STAS"/>
    <property type="match status" value="1"/>
</dbReference>
<dbReference type="NCBIfam" id="TIGR00377">
    <property type="entry name" value="ant_ant_sig"/>
    <property type="match status" value="1"/>
</dbReference>
<dbReference type="GO" id="GO:0043856">
    <property type="term" value="F:anti-sigma factor antagonist activity"/>
    <property type="evidence" value="ECO:0007669"/>
    <property type="project" value="InterPro"/>
</dbReference>
<dbReference type="Gene3D" id="3.30.750.24">
    <property type="entry name" value="STAS domain"/>
    <property type="match status" value="1"/>
</dbReference>
<reference evidence="3" key="1">
    <citation type="submission" date="2020-05" db="EMBL/GenBank/DDBJ databases">
        <authorList>
            <person name="Chiriac C."/>
            <person name="Salcher M."/>
            <person name="Ghai R."/>
            <person name="Kavagutti S V."/>
        </authorList>
    </citation>
    <scope>NUCLEOTIDE SEQUENCE</scope>
</reference>
<feature type="domain" description="STAS" evidence="2">
    <location>
        <begin position="13"/>
        <end position="122"/>
    </location>
</feature>
<comment type="similarity">
    <text evidence="1">Belongs to the anti-sigma-factor antagonist family.</text>
</comment>
<dbReference type="EMBL" id="CAEZXR010000009">
    <property type="protein sequence ID" value="CAB4686867.1"/>
    <property type="molecule type" value="Genomic_DNA"/>
</dbReference>
<dbReference type="PANTHER" id="PTHR33495:SF2">
    <property type="entry name" value="ANTI-SIGMA FACTOR ANTAGONIST TM_1081-RELATED"/>
    <property type="match status" value="1"/>
</dbReference>
<dbReference type="PROSITE" id="PS50801">
    <property type="entry name" value="STAS"/>
    <property type="match status" value="1"/>
</dbReference>
<dbReference type="InterPro" id="IPR003658">
    <property type="entry name" value="Anti-sigma_ant"/>
</dbReference>
<gene>
    <name evidence="3" type="ORF">UFOPK2579_00160</name>
</gene>
<dbReference type="AlphaFoldDB" id="A0A6J6NKD3"/>
<dbReference type="InterPro" id="IPR036513">
    <property type="entry name" value="STAS_dom_sf"/>
</dbReference>
<evidence type="ECO:0000313" key="3">
    <source>
        <dbReference type="EMBL" id="CAB4686867.1"/>
    </source>
</evidence>
<dbReference type="InterPro" id="IPR002645">
    <property type="entry name" value="STAS_dom"/>
</dbReference>
<evidence type="ECO:0000256" key="1">
    <source>
        <dbReference type="ARBA" id="ARBA00009013"/>
    </source>
</evidence>
<accession>A0A6J6NKD3</accession>
<dbReference type="CDD" id="cd07043">
    <property type="entry name" value="STAS_anti-anti-sigma_factors"/>
    <property type="match status" value="1"/>
</dbReference>
<evidence type="ECO:0000259" key="2">
    <source>
        <dbReference type="PROSITE" id="PS50801"/>
    </source>
</evidence>
<organism evidence="3">
    <name type="scientific">freshwater metagenome</name>
    <dbReference type="NCBI Taxonomy" id="449393"/>
    <lineage>
        <taxon>unclassified sequences</taxon>
        <taxon>metagenomes</taxon>
        <taxon>ecological metagenomes</taxon>
    </lineage>
</organism>